<dbReference type="AlphaFoldDB" id="A0A9D1YC44"/>
<gene>
    <name evidence="5" type="ORF">H9838_03505</name>
</gene>
<feature type="domain" description="4Fe-4S ferredoxin-type" evidence="4">
    <location>
        <begin position="6"/>
        <end position="35"/>
    </location>
</feature>
<dbReference type="Gene3D" id="3.40.950.10">
    <property type="entry name" value="Fe-only Hydrogenase (Larger Subunit), Chain L, domain 3"/>
    <property type="match status" value="1"/>
</dbReference>
<comment type="caution">
    <text evidence="5">The sequence shown here is derived from an EMBL/GenBank/DDBJ whole genome shotgun (WGS) entry which is preliminary data.</text>
</comment>
<dbReference type="GO" id="GO:0046872">
    <property type="term" value="F:metal ion binding"/>
    <property type="evidence" value="ECO:0007669"/>
    <property type="project" value="UniProtKB-KW"/>
</dbReference>
<keyword evidence="3" id="KW-0411">Iron-sulfur</keyword>
<dbReference type="InterPro" id="IPR050340">
    <property type="entry name" value="Cytosolic_Fe-S_CAF"/>
</dbReference>
<dbReference type="Pfam" id="PF13237">
    <property type="entry name" value="Fer4_10"/>
    <property type="match status" value="1"/>
</dbReference>
<feature type="domain" description="4Fe-4S ferredoxin-type" evidence="4">
    <location>
        <begin position="36"/>
        <end position="64"/>
    </location>
</feature>
<keyword evidence="1" id="KW-0479">Metal-binding</keyword>
<dbReference type="EMBL" id="DXDU01000056">
    <property type="protein sequence ID" value="HIY26222.1"/>
    <property type="molecule type" value="Genomic_DNA"/>
</dbReference>
<sequence length="207" mass="22793">MTEFFHSVTLNKERCVGCTNCIKRCPTEAIRIQGGKAVIAPERCIDCGECIRICPHHAKRAKFSSLSELSDFTYKIALPAPSLYGQFNNLDDIDYVLTGLKEMGFDDVFEVSRAAELVSEATRKLLAAGKLKLPAISSACPAVVRLIRVRFPDLCDHVLPLKSPMETAAAMAKEEARKKTGLPLERIGCFFITPCPAKMTDIKMPLG</sequence>
<dbReference type="SUPFAM" id="SSF54862">
    <property type="entry name" value="4Fe-4S ferredoxins"/>
    <property type="match status" value="1"/>
</dbReference>
<dbReference type="InterPro" id="IPR009016">
    <property type="entry name" value="Fe_hydrogenase"/>
</dbReference>
<dbReference type="Gene3D" id="3.30.70.20">
    <property type="match status" value="1"/>
</dbReference>
<dbReference type="PANTHER" id="PTHR11615">
    <property type="entry name" value="NITRATE, FORMATE, IRON DEHYDROGENASE"/>
    <property type="match status" value="1"/>
</dbReference>
<organism evidence="5 6">
    <name type="scientific">Candidatus Acutalibacter pullistercoris</name>
    <dbReference type="NCBI Taxonomy" id="2838418"/>
    <lineage>
        <taxon>Bacteria</taxon>
        <taxon>Bacillati</taxon>
        <taxon>Bacillota</taxon>
        <taxon>Clostridia</taxon>
        <taxon>Eubacteriales</taxon>
        <taxon>Acutalibacteraceae</taxon>
        <taxon>Acutalibacter</taxon>
    </lineage>
</organism>
<accession>A0A9D1YC44</accession>
<dbReference type="PROSITE" id="PS51379">
    <property type="entry name" value="4FE4S_FER_2"/>
    <property type="match status" value="2"/>
</dbReference>
<keyword evidence="2" id="KW-0408">Iron</keyword>
<dbReference type="GO" id="GO:0051536">
    <property type="term" value="F:iron-sulfur cluster binding"/>
    <property type="evidence" value="ECO:0007669"/>
    <property type="project" value="UniProtKB-KW"/>
</dbReference>
<dbReference type="InterPro" id="IPR017900">
    <property type="entry name" value="4Fe4S_Fe_S_CS"/>
</dbReference>
<dbReference type="Gene3D" id="3.40.50.1780">
    <property type="match status" value="1"/>
</dbReference>
<dbReference type="InterPro" id="IPR004108">
    <property type="entry name" value="Fe_hydrogenase_lsu_C"/>
</dbReference>
<dbReference type="Proteomes" id="UP000823915">
    <property type="component" value="Unassembled WGS sequence"/>
</dbReference>
<dbReference type="PROSITE" id="PS00198">
    <property type="entry name" value="4FE4S_FER_1"/>
    <property type="match status" value="2"/>
</dbReference>
<feature type="non-terminal residue" evidence="5">
    <location>
        <position position="207"/>
    </location>
</feature>
<evidence type="ECO:0000256" key="3">
    <source>
        <dbReference type="ARBA" id="ARBA00023014"/>
    </source>
</evidence>
<evidence type="ECO:0000313" key="5">
    <source>
        <dbReference type="EMBL" id="HIY26222.1"/>
    </source>
</evidence>
<dbReference type="InterPro" id="IPR017896">
    <property type="entry name" value="4Fe4S_Fe-S-bd"/>
</dbReference>
<protein>
    <submittedName>
        <fullName evidence="5">4Fe-4S binding protein</fullName>
    </submittedName>
</protein>
<dbReference type="SUPFAM" id="SSF53920">
    <property type="entry name" value="Fe-only hydrogenase"/>
    <property type="match status" value="1"/>
</dbReference>
<reference evidence="5" key="1">
    <citation type="journal article" date="2021" name="PeerJ">
        <title>Extensive microbial diversity within the chicken gut microbiome revealed by metagenomics and culture.</title>
        <authorList>
            <person name="Gilroy R."/>
            <person name="Ravi A."/>
            <person name="Getino M."/>
            <person name="Pursley I."/>
            <person name="Horton D.L."/>
            <person name="Alikhan N.F."/>
            <person name="Baker D."/>
            <person name="Gharbi K."/>
            <person name="Hall N."/>
            <person name="Watson M."/>
            <person name="Adriaenssens E.M."/>
            <person name="Foster-Nyarko E."/>
            <person name="Jarju S."/>
            <person name="Secka A."/>
            <person name="Antonio M."/>
            <person name="Oren A."/>
            <person name="Chaudhuri R.R."/>
            <person name="La Ragione R."/>
            <person name="Hildebrand F."/>
            <person name="Pallen M.J."/>
        </authorList>
    </citation>
    <scope>NUCLEOTIDE SEQUENCE</scope>
    <source>
        <strain evidence="5">1282</strain>
    </source>
</reference>
<evidence type="ECO:0000256" key="2">
    <source>
        <dbReference type="ARBA" id="ARBA00023004"/>
    </source>
</evidence>
<proteinExistence type="predicted"/>
<name>A0A9D1YC44_9FIRM</name>
<evidence type="ECO:0000256" key="1">
    <source>
        <dbReference type="ARBA" id="ARBA00022723"/>
    </source>
</evidence>
<evidence type="ECO:0000259" key="4">
    <source>
        <dbReference type="PROSITE" id="PS51379"/>
    </source>
</evidence>
<evidence type="ECO:0000313" key="6">
    <source>
        <dbReference type="Proteomes" id="UP000823915"/>
    </source>
</evidence>
<reference evidence="5" key="2">
    <citation type="submission" date="2021-04" db="EMBL/GenBank/DDBJ databases">
        <authorList>
            <person name="Gilroy R."/>
        </authorList>
    </citation>
    <scope>NUCLEOTIDE SEQUENCE</scope>
    <source>
        <strain evidence="5">1282</strain>
    </source>
</reference>
<dbReference type="Pfam" id="PF02906">
    <property type="entry name" value="Fe_hyd_lg_C"/>
    <property type="match status" value="1"/>
</dbReference>